<comment type="subcellular location">
    <subcellularLocation>
        <location evidence="1">Mitochondrion inner membrane</location>
        <topology evidence="1">Single-pass membrane protein</topology>
    </subcellularLocation>
</comment>
<dbReference type="SMART" id="SM01024">
    <property type="entry name" value="BCS1_N"/>
    <property type="match status" value="1"/>
</dbReference>
<organism evidence="15 16">
    <name type="scientific">Linnemannia hyalina</name>
    <dbReference type="NCBI Taxonomy" id="64524"/>
    <lineage>
        <taxon>Eukaryota</taxon>
        <taxon>Fungi</taxon>
        <taxon>Fungi incertae sedis</taxon>
        <taxon>Mucoromycota</taxon>
        <taxon>Mortierellomycotina</taxon>
        <taxon>Mortierellomycetes</taxon>
        <taxon>Mortierellales</taxon>
        <taxon>Mortierellaceae</taxon>
        <taxon>Linnemannia</taxon>
    </lineage>
</organism>
<evidence type="ECO:0000256" key="6">
    <source>
        <dbReference type="ARBA" id="ARBA00022801"/>
    </source>
</evidence>
<dbReference type="InterPro" id="IPR050747">
    <property type="entry name" value="Mitochondrial_chaperone_BCS1"/>
</dbReference>
<evidence type="ECO:0000256" key="5">
    <source>
        <dbReference type="ARBA" id="ARBA00022792"/>
    </source>
</evidence>
<keyword evidence="8" id="KW-1133">Transmembrane helix</keyword>
<dbReference type="GO" id="GO:0016887">
    <property type="term" value="F:ATP hydrolysis activity"/>
    <property type="evidence" value="ECO:0007669"/>
    <property type="project" value="InterPro"/>
</dbReference>
<evidence type="ECO:0000256" key="12">
    <source>
        <dbReference type="SAM" id="MobiDB-lite"/>
    </source>
</evidence>
<dbReference type="InterPro" id="IPR003959">
    <property type="entry name" value="ATPase_AAA_core"/>
</dbReference>
<dbReference type="PANTHER" id="PTHR23070">
    <property type="entry name" value="BCS1 AAA-TYPE ATPASE"/>
    <property type="match status" value="1"/>
</dbReference>
<evidence type="ECO:0000256" key="7">
    <source>
        <dbReference type="ARBA" id="ARBA00022840"/>
    </source>
</evidence>
<evidence type="ECO:0000256" key="10">
    <source>
        <dbReference type="ARBA" id="ARBA00023136"/>
    </source>
</evidence>
<evidence type="ECO:0000256" key="3">
    <source>
        <dbReference type="ARBA" id="ARBA00022692"/>
    </source>
</evidence>
<dbReference type="Pfam" id="PF08740">
    <property type="entry name" value="BCS1_N"/>
    <property type="match status" value="1"/>
</dbReference>
<dbReference type="Proteomes" id="UP000707451">
    <property type="component" value="Unassembled WGS sequence"/>
</dbReference>
<keyword evidence="7" id="KW-0067">ATP-binding</keyword>
<dbReference type="Gene3D" id="3.40.50.300">
    <property type="entry name" value="P-loop containing nucleotide triphosphate hydrolases"/>
    <property type="match status" value="1"/>
</dbReference>
<gene>
    <name evidence="15" type="ORF">KI688_000703</name>
</gene>
<dbReference type="CDD" id="cd19510">
    <property type="entry name" value="RecA-like_BCS1"/>
    <property type="match status" value="1"/>
</dbReference>
<dbReference type="InterPro" id="IPR014851">
    <property type="entry name" value="BCS1_N"/>
</dbReference>
<comment type="catalytic activity">
    <reaction evidence="11">
        <text>ATP + H2O = ADP + phosphate + H(+)</text>
        <dbReference type="Rhea" id="RHEA:13065"/>
        <dbReference type="ChEBI" id="CHEBI:15377"/>
        <dbReference type="ChEBI" id="CHEBI:15378"/>
        <dbReference type="ChEBI" id="CHEBI:30616"/>
        <dbReference type="ChEBI" id="CHEBI:43474"/>
        <dbReference type="ChEBI" id="CHEBI:456216"/>
    </reaction>
    <physiologicalReaction direction="left-to-right" evidence="11">
        <dbReference type="Rhea" id="RHEA:13066"/>
    </physiologicalReaction>
</comment>
<dbReference type="InterPro" id="IPR027417">
    <property type="entry name" value="P-loop_NTPase"/>
</dbReference>
<sequence>MTDDFSAPIDCFPYPSTLRSLTIEREIGKYFDLGKILAMCLLLESLHLLSHWVCHLYGTWTSLRNELLPTRLPLRSLVLKQSQIYQEWVEDLLKATSDLEDLQLIMISNAHTHPWDWPRFSRHLQTLSLPLKQFHYSMMWTVWANDKQEEEIFATCPQAQERTFLAHHLTPRIAECLKDQLIALTTLNIILPSFVHCYRDGYLPQYQLLCECPNLRHLKTLKMPYMVEYMDLHRRNSMLPPIEDPHSQPHVQPVPGIWICRGLETLYLDLHIHDNTRKGIAYGYVARVYPDLQDLRISFPEYCNFGGGREFGWQRPFLLEEGLCLLSRLVRLERLRVENRKVECEIAELNWLCRSGHAAEHRARRRKIVDGWTSRLEEEAVMEAARLENIARASMDIIGVGADDEALMASLSNLGLLQDVKDTMAEIDADKSVCLPELKQVACGETDQTVSIPLATQGASSSHPQPHIIFINTRPPASSSATTAPSSPSYPTQNTSSSSSQTSPTLTSSNLPEAKEEKGFVQTVLDSNPYFSAGFGLMAIGAGLTILRKGTVSGASVLRRQLLVTLEIPSKDKSYLWFLHWMSSQSRNAASLTHASGAEAASAGKKGIFGRLSDRVANKVNQRSQFLAVQTEFKQHDNGSVTTRFNLVPGNGKHLIRYNGSWIQVERTRDAKMMDLSTGAPWETVTLTTLSRDRQVFTALLQEAQKMALLNQEGKTVIYTSWGPEWRPFGQPRKRRVLQSVILDEGVGERVVSDVKEFVKNEKWYADRGIPYRRGYLLYGPPGSGKTSFIQALAGELEYNICILNLSERGLTNDRLNHLLTNLPERSIMLLEDIDAAFAKRDKTQEGFQSMVTFSGLLNALDGVASSEGRIIFMTTNHIEILDAALIRPGRVDLREYVGDATPAQIRKMFKRFYELEDVLAEKFVKSLEGHKVSTAALQGHFVHFKDRPEDACANVAYLTTPHRID</sequence>
<evidence type="ECO:0000313" key="16">
    <source>
        <dbReference type="Proteomes" id="UP000707451"/>
    </source>
</evidence>
<evidence type="ECO:0000256" key="11">
    <source>
        <dbReference type="ARBA" id="ARBA00048778"/>
    </source>
</evidence>
<dbReference type="GO" id="GO:0005743">
    <property type="term" value="C:mitochondrial inner membrane"/>
    <property type="evidence" value="ECO:0007669"/>
    <property type="project" value="UniProtKB-SubCell"/>
</dbReference>
<dbReference type="InterPro" id="IPR003593">
    <property type="entry name" value="AAA+_ATPase"/>
</dbReference>
<protein>
    <recommendedName>
        <fullName evidence="17">Mitochondrial chaperone BCS1</fullName>
    </recommendedName>
</protein>
<dbReference type="GO" id="GO:0005524">
    <property type="term" value="F:ATP binding"/>
    <property type="evidence" value="ECO:0007669"/>
    <property type="project" value="UniProtKB-KW"/>
</dbReference>
<feature type="domain" description="BCS1 N-terminal" evidence="14">
    <location>
        <begin position="538"/>
        <end position="741"/>
    </location>
</feature>
<dbReference type="PROSITE" id="PS00674">
    <property type="entry name" value="AAA"/>
    <property type="match status" value="1"/>
</dbReference>
<keyword evidence="9" id="KW-0496">Mitochondrion</keyword>
<keyword evidence="3" id="KW-0812">Transmembrane</keyword>
<feature type="domain" description="AAA+ ATPase" evidence="13">
    <location>
        <begin position="772"/>
        <end position="902"/>
    </location>
</feature>
<name>A0A9P7Y682_9FUNG</name>
<dbReference type="Pfam" id="PF25426">
    <property type="entry name" value="AAA_lid_BCS1"/>
    <property type="match status" value="1"/>
</dbReference>
<keyword evidence="16" id="KW-1185">Reference proteome</keyword>
<evidence type="ECO:0000256" key="1">
    <source>
        <dbReference type="ARBA" id="ARBA00004434"/>
    </source>
</evidence>
<proteinExistence type="inferred from homology"/>
<dbReference type="InterPro" id="IPR057495">
    <property type="entry name" value="AAA_lid_BCS1"/>
</dbReference>
<keyword evidence="5" id="KW-0999">Mitochondrion inner membrane</keyword>
<feature type="region of interest" description="Disordered" evidence="12">
    <location>
        <begin position="456"/>
        <end position="513"/>
    </location>
</feature>
<comment type="similarity">
    <text evidence="2">Belongs to the AAA ATPase family. BCS1 subfamily.</text>
</comment>
<evidence type="ECO:0000259" key="13">
    <source>
        <dbReference type="SMART" id="SM00382"/>
    </source>
</evidence>
<evidence type="ECO:0008006" key="17">
    <source>
        <dbReference type="Google" id="ProtNLM"/>
    </source>
</evidence>
<dbReference type="EMBL" id="JAHRHY010000001">
    <property type="protein sequence ID" value="KAG9072922.1"/>
    <property type="molecule type" value="Genomic_DNA"/>
</dbReference>
<dbReference type="SUPFAM" id="SSF52540">
    <property type="entry name" value="P-loop containing nucleoside triphosphate hydrolases"/>
    <property type="match status" value="1"/>
</dbReference>
<feature type="compositionally biased region" description="Low complexity" evidence="12">
    <location>
        <begin position="475"/>
        <end position="512"/>
    </location>
</feature>
<dbReference type="FunFam" id="3.40.50.300:FF:000768">
    <property type="entry name" value="Probable mitochondrial chaperone bcs1"/>
    <property type="match status" value="1"/>
</dbReference>
<dbReference type="InterPro" id="IPR003960">
    <property type="entry name" value="ATPase_AAA_CS"/>
</dbReference>
<evidence type="ECO:0000256" key="9">
    <source>
        <dbReference type="ARBA" id="ARBA00023128"/>
    </source>
</evidence>
<keyword evidence="10" id="KW-0472">Membrane</keyword>
<reference evidence="15" key="1">
    <citation type="submission" date="2021-06" db="EMBL/GenBank/DDBJ databases">
        <title>Genome Sequence of Mortierella hyaline Strain SCG-10, a Cold-Adapted, Nitrate-Reducing Fungus Isolated from Soil in Minnesota, USA.</title>
        <authorList>
            <person name="Aldossari N."/>
        </authorList>
    </citation>
    <scope>NUCLEOTIDE SEQUENCE</scope>
    <source>
        <strain evidence="15">SCG-10</strain>
    </source>
</reference>
<keyword evidence="4" id="KW-0547">Nucleotide-binding</keyword>
<evidence type="ECO:0000256" key="2">
    <source>
        <dbReference type="ARBA" id="ARBA00007448"/>
    </source>
</evidence>
<evidence type="ECO:0000256" key="4">
    <source>
        <dbReference type="ARBA" id="ARBA00022741"/>
    </source>
</evidence>
<evidence type="ECO:0000256" key="8">
    <source>
        <dbReference type="ARBA" id="ARBA00022989"/>
    </source>
</evidence>
<comment type="caution">
    <text evidence="15">The sequence shown here is derived from an EMBL/GenBank/DDBJ whole genome shotgun (WGS) entry which is preliminary data.</text>
</comment>
<evidence type="ECO:0000313" key="15">
    <source>
        <dbReference type="EMBL" id="KAG9072922.1"/>
    </source>
</evidence>
<accession>A0A9P7Y682</accession>
<evidence type="ECO:0000259" key="14">
    <source>
        <dbReference type="SMART" id="SM01024"/>
    </source>
</evidence>
<dbReference type="SMART" id="SM00382">
    <property type="entry name" value="AAA"/>
    <property type="match status" value="1"/>
</dbReference>
<keyword evidence="6" id="KW-0378">Hydrolase</keyword>
<dbReference type="OrthoDB" id="10251412at2759"/>
<dbReference type="AlphaFoldDB" id="A0A9P7Y682"/>
<dbReference type="Pfam" id="PF00004">
    <property type="entry name" value="AAA"/>
    <property type="match status" value="1"/>
</dbReference>
<dbReference type="GO" id="GO:0034551">
    <property type="term" value="P:mitochondrial respiratory chain complex III assembly"/>
    <property type="evidence" value="ECO:0007669"/>
    <property type="project" value="UniProtKB-ARBA"/>
</dbReference>